<keyword evidence="7" id="KW-0119">Carbohydrate metabolism</keyword>
<keyword evidence="11" id="KW-1185">Reference proteome</keyword>
<dbReference type="EC" id="3.2.1.55" evidence="5"/>
<evidence type="ECO:0000256" key="2">
    <source>
        <dbReference type="ARBA" id="ARBA00004881"/>
    </source>
</evidence>
<comment type="pathway">
    <text evidence="2">Glycan metabolism.</text>
</comment>
<dbReference type="InterPro" id="IPR013780">
    <property type="entry name" value="Glyco_hydro_b"/>
</dbReference>
<comment type="catalytic activity">
    <reaction evidence="1">
        <text>Hydrolysis of terminal non-reducing alpha-L-arabinofuranoside residues in alpha-L-arabinosides.</text>
        <dbReference type="EC" id="3.2.1.55"/>
    </reaction>
</comment>
<protein>
    <recommendedName>
        <fullName evidence="5">non-reducing end alpha-L-arabinofuranosidase</fullName>
        <ecNumber evidence="5">3.2.1.55</ecNumber>
    </recommendedName>
</protein>
<evidence type="ECO:0000256" key="3">
    <source>
        <dbReference type="ARBA" id="ARBA00007186"/>
    </source>
</evidence>
<organism evidence="10 11">
    <name type="scientific">Paenibacillus solisilvae</name>
    <dbReference type="NCBI Taxonomy" id="2486751"/>
    <lineage>
        <taxon>Bacteria</taxon>
        <taxon>Bacillati</taxon>
        <taxon>Bacillota</taxon>
        <taxon>Bacilli</taxon>
        <taxon>Bacillales</taxon>
        <taxon>Paenibacillaceae</taxon>
        <taxon>Paenibacillus</taxon>
    </lineage>
</organism>
<dbReference type="RefSeq" id="WP_379189232.1">
    <property type="nucleotide sequence ID" value="NZ_JBHSOW010000060.1"/>
</dbReference>
<dbReference type="PANTHER" id="PTHR43576">
    <property type="entry name" value="ALPHA-L-ARABINOFURANOSIDASE C-RELATED"/>
    <property type="match status" value="1"/>
</dbReference>
<proteinExistence type="inferred from homology"/>
<reference evidence="11" key="1">
    <citation type="journal article" date="2019" name="Int. J. Syst. Evol. Microbiol.">
        <title>The Global Catalogue of Microorganisms (GCM) 10K type strain sequencing project: providing services to taxonomists for standard genome sequencing and annotation.</title>
        <authorList>
            <consortium name="The Broad Institute Genomics Platform"/>
            <consortium name="The Broad Institute Genome Sequencing Center for Infectious Disease"/>
            <person name="Wu L."/>
            <person name="Ma J."/>
        </authorList>
    </citation>
    <scope>NUCLEOTIDE SEQUENCE [LARGE SCALE GENOMIC DNA]</scope>
    <source>
        <strain evidence="11">CGMCC 1.3240</strain>
    </source>
</reference>
<keyword evidence="8" id="KW-0326">Glycosidase</keyword>
<dbReference type="SUPFAM" id="SSF51445">
    <property type="entry name" value="(Trans)glycosidases"/>
    <property type="match status" value="1"/>
</dbReference>
<evidence type="ECO:0000256" key="6">
    <source>
        <dbReference type="ARBA" id="ARBA00022801"/>
    </source>
</evidence>
<evidence type="ECO:0000256" key="7">
    <source>
        <dbReference type="ARBA" id="ARBA00023277"/>
    </source>
</evidence>
<evidence type="ECO:0000313" key="11">
    <source>
        <dbReference type="Proteomes" id="UP001596047"/>
    </source>
</evidence>
<dbReference type="InterPro" id="IPR010720">
    <property type="entry name" value="Alpha-L-AF_C"/>
</dbReference>
<dbReference type="SMART" id="SM00813">
    <property type="entry name" value="Alpha-L-AF_C"/>
    <property type="match status" value="1"/>
</dbReference>
<dbReference type="InterPro" id="IPR055235">
    <property type="entry name" value="ASD1_cat"/>
</dbReference>
<evidence type="ECO:0000256" key="5">
    <source>
        <dbReference type="ARBA" id="ARBA00012670"/>
    </source>
</evidence>
<dbReference type="Pfam" id="PF06964">
    <property type="entry name" value="Alpha-L-AF_C"/>
    <property type="match status" value="1"/>
</dbReference>
<evidence type="ECO:0000256" key="8">
    <source>
        <dbReference type="ARBA" id="ARBA00023295"/>
    </source>
</evidence>
<dbReference type="Pfam" id="PF22848">
    <property type="entry name" value="ASD1_dom"/>
    <property type="match status" value="1"/>
</dbReference>
<dbReference type="SUPFAM" id="SSF51011">
    <property type="entry name" value="Glycosyl hydrolase domain"/>
    <property type="match status" value="1"/>
</dbReference>
<evidence type="ECO:0000256" key="4">
    <source>
        <dbReference type="ARBA" id="ARBA00011165"/>
    </source>
</evidence>
<dbReference type="PANTHER" id="PTHR43576:SF2">
    <property type="entry name" value="INTRACELLULAR EXO-ALPHA-L-ARABINOFURANOSIDASE 2"/>
    <property type="match status" value="1"/>
</dbReference>
<comment type="subunit">
    <text evidence="4">Homohexamer; trimer of dimers.</text>
</comment>
<keyword evidence="6" id="KW-0378">Hydrolase</keyword>
<dbReference type="Proteomes" id="UP001596047">
    <property type="component" value="Unassembled WGS sequence"/>
</dbReference>
<dbReference type="Gene3D" id="3.20.20.80">
    <property type="entry name" value="Glycosidases"/>
    <property type="match status" value="1"/>
</dbReference>
<evidence type="ECO:0000256" key="1">
    <source>
        <dbReference type="ARBA" id="ARBA00001462"/>
    </source>
</evidence>
<dbReference type="InterPro" id="IPR017853">
    <property type="entry name" value="GH"/>
</dbReference>
<evidence type="ECO:0000313" key="10">
    <source>
        <dbReference type="EMBL" id="MFC5650656.1"/>
    </source>
</evidence>
<name>A0ABW0W2M2_9BACL</name>
<accession>A0ABW0W2M2</accession>
<evidence type="ECO:0000259" key="9">
    <source>
        <dbReference type="SMART" id="SM00813"/>
    </source>
</evidence>
<sequence>MAPNRVVVNLDRTKGNINRNIYGHFAEHLGRCIYEGIWVGEDSDIPNTKGIRNDVLEALKNLNIPVLRWPGGCFADEYHWKDGIGPREGRKRMINTHWGGVVENNHFGTHEFLMLCEMLGCEPYINGNVGSGTVQEMQEWVEYMTFEGESPMSNLRAANGRENPWKVNFFGVGNENWGCGGNMRPEYYADLYRRYQTYVRNYGSNRIFRIACGANVDDFRWTETLMKEAARYMDGLTLHYYTVPETWEKKGSSTDFTETDWFVTLRKALFMDELVTKHKTIMDKYDPNKRISLIVDEWGTWYDVEPGTNPGFLYQQNTMRDALVAAVSLHIFHDHSDRVRMTNIAQTVNVLQSVVLTEGAKMALTPTYHVYEMFKVHHDADALDVFHQPASYSLGGESIAQTSVSASRGKDGKLNISLCNLSHDEAAVTSIELRGVGGDALGSVNGTLLRSSALSAHNTVEKPETVKPEPLTGLVLDADGKLNLNLPPASVVVLTIE</sequence>
<feature type="domain" description="Alpha-L-arabinofuranosidase C-terminal" evidence="9">
    <location>
        <begin position="296"/>
        <end position="490"/>
    </location>
</feature>
<dbReference type="EMBL" id="JBHSOW010000060">
    <property type="protein sequence ID" value="MFC5650656.1"/>
    <property type="molecule type" value="Genomic_DNA"/>
</dbReference>
<gene>
    <name evidence="10" type="ORF">ACFPYJ_16295</name>
</gene>
<comment type="caution">
    <text evidence="10">The sequence shown here is derived from an EMBL/GenBank/DDBJ whole genome shotgun (WGS) entry which is preliminary data.</text>
</comment>
<dbReference type="Gene3D" id="2.60.40.1180">
    <property type="entry name" value="Golgi alpha-mannosidase II"/>
    <property type="match status" value="1"/>
</dbReference>
<comment type="similarity">
    <text evidence="3">Belongs to the glycosyl hydrolase 51 family.</text>
</comment>